<dbReference type="AlphaFoldDB" id="W0RNN1"/>
<evidence type="ECO:0000256" key="4">
    <source>
        <dbReference type="ARBA" id="ARBA00022490"/>
    </source>
</evidence>
<dbReference type="STRING" id="861299.J421_3526"/>
<feature type="domain" description="RecX third three-helical" evidence="7">
    <location>
        <begin position="164"/>
        <end position="205"/>
    </location>
</feature>
<organism evidence="9 10">
    <name type="scientific">Gemmatirosa kalamazoonensis</name>
    <dbReference type="NCBI Taxonomy" id="861299"/>
    <lineage>
        <taxon>Bacteria</taxon>
        <taxon>Pseudomonadati</taxon>
        <taxon>Gemmatimonadota</taxon>
        <taxon>Gemmatimonadia</taxon>
        <taxon>Gemmatimonadales</taxon>
        <taxon>Gemmatimonadaceae</taxon>
        <taxon>Gemmatirosa</taxon>
    </lineage>
</organism>
<dbReference type="Pfam" id="PF21982">
    <property type="entry name" value="RecX_HTH1"/>
    <property type="match status" value="1"/>
</dbReference>
<evidence type="ECO:0000256" key="5">
    <source>
        <dbReference type="HAMAP-Rule" id="MF_01114"/>
    </source>
</evidence>
<dbReference type="InParanoid" id="W0RNN1"/>
<feature type="domain" description="RecX first three-helical" evidence="8">
    <location>
        <begin position="63"/>
        <end position="101"/>
    </location>
</feature>
<evidence type="ECO:0000259" key="6">
    <source>
        <dbReference type="Pfam" id="PF02631"/>
    </source>
</evidence>
<keyword evidence="4 5" id="KW-0963">Cytoplasm</keyword>
<protein>
    <recommendedName>
        <fullName evidence="3 5">Regulatory protein RecX</fullName>
    </recommendedName>
</protein>
<comment type="function">
    <text evidence="5">Modulates RecA activity.</text>
</comment>
<dbReference type="InterPro" id="IPR036388">
    <property type="entry name" value="WH-like_DNA-bd_sf"/>
</dbReference>
<proteinExistence type="inferred from homology"/>
<dbReference type="HAMAP" id="MF_01114">
    <property type="entry name" value="RecX"/>
    <property type="match status" value="1"/>
</dbReference>
<evidence type="ECO:0000256" key="2">
    <source>
        <dbReference type="ARBA" id="ARBA00009695"/>
    </source>
</evidence>
<keyword evidence="10" id="KW-1185">Reference proteome</keyword>
<dbReference type="InterPro" id="IPR053926">
    <property type="entry name" value="RecX_HTH_1st"/>
</dbReference>
<dbReference type="InterPro" id="IPR053924">
    <property type="entry name" value="RecX_HTH_2nd"/>
</dbReference>
<dbReference type="Gene3D" id="1.10.10.10">
    <property type="entry name" value="Winged helix-like DNA-binding domain superfamily/Winged helix DNA-binding domain"/>
    <property type="match status" value="3"/>
</dbReference>
<evidence type="ECO:0000313" key="10">
    <source>
        <dbReference type="Proteomes" id="UP000019151"/>
    </source>
</evidence>
<comment type="similarity">
    <text evidence="2 5">Belongs to the RecX family.</text>
</comment>
<feature type="domain" description="RecX second three-helical" evidence="6">
    <location>
        <begin position="108"/>
        <end position="149"/>
    </location>
</feature>
<dbReference type="OrthoDB" id="5244465at2"/>
<dbReference type="GO" id="GO:0005737">
    <property type="term" value="C:cytoplasm"/>
    <property type="evidence" value="ECO:0007669"/>
    <property type="project" value="UniProtKB-SubCell"/>
</dbReference>
<sequence length="229" mass="25053">MAVVTAIVPSPRKEGRFDLALDGAAAGRISLDIVERFGLRVGVVVDDAKRAALDEAMGELVTYDRALNLLAAQARSRRDLRRRLLQKGEPEPRIDAALDRLAAAGLLNDDAFARQFTRSRVLGRGASKRRVRDELFRRGVAGAAADEAIAEVFEDEQVDESTLVETAARKKLRTLGGLDAPTRRRRLYAFLARKGYDGELIRNAMTRVLAPADAAELRDDLAGVDEGTD</sequence>
<evidence type="ECO:0000313" key="9">
    <source>
        <dbReference type="EMBL" id="AHG91063.1"/>
    </source>
</evidence>
<dbReference type="PANTHER" id="PTHR33602:SF1">
    <property type="entry name" value="REGULATORY PROTEIN RECX FAMILY PROTEIN"/>
    <property type="match status" value="1"/>
</dbReference>
<dbReference type="EMBL" id="CP007128">
    <property type="protein sequence ID" value="AHG91063.1"/>
    <property type="molecule type" value="Genomic_DNA"/>
</dbReference>
<evidence type="ECO:0000259" key="8">
    <source>
        <dbReference type="Pfam" id="PF21982"/>
    </source>
</evidence>
<evidence type="ECO:0000259" key="7">
    <source>
        <dbReference type="Pfam" id="PF21981"/>
    </source>
</evidence>
<dbReference type="HOGENOM" id="CLU_066607_4_1_0"/>
<dbReference type="Pfam" id="PF21981">
    <property type="entry name" value="RecX_HTH3"/>
    <property type="match status" value="1"/>
</dbReference>
<dbReference type="KEGG" id="gba:J421_3526"/>
<comment type="subcellular location">
    <subcellularLocation>
        <location evidence="1 5">Cytoplasm</location>
    </subcellularLocation>
</comment>
<gene>
    <name evidence="5" type="primary">recX</name>
    <name evidence="9" type="ORF">J421_3526</name>
</gene>
<dbReference type="GO" id="GO:0006282">
    <property type="term" value="P:regulation of DNA repair"/>
    <property type="evidence" value="ECO:0007669"/>
    <property type="project" value="UniProtKB-UniRule"/>
</dbReference>
<reference evidence="9 10" key="1">
    <citation type="journal article" date="2014" name="Genome Announc.">
        <title>Genome Sequence and Methylome of Soil Bacterium Gemmatirosa kalamazoonensis KBS708T, a Member of the Rarely Cultivated Gemmatimonadetes Phylum.</title>
        <authorList>
            <person name="Debruyn J.M."/>
            <person name="Radosevich M."/>
            <person name="Wommack K.E."/>
            <person name="Polson S.W."/>
            <person name="Hauser L.J."/>
            <person name="Fawaz M.N."/>
            <person name="Korlach J."/>
            <person name="Tsai Y.C."/>
        </authorList>
    </citation>
    <scope>NUCLEOTIDE SEQUENCE [LARGE SCALE GENOMIC DNA]</scope>
    <source>
        <strain evidence="9 10">KBS708</strain>
    </source>
</reference>
<dbReference type="RefSeq" id="WP_025412521.1">
    <property type="nucleotide sequence ID" value="NZ_CP007128.1"/>
</dbReference>
<accession>W0RNN1</accession>
<dbReference type="PANTHER" id="PTHR33602">
    <property type="entry name" value="REGULATORY PROTEIN RECX FAMILY PROTEIN"/>
    <property type="match status" value="1"/>
</dbReference>
<dbReference type="InterPro" id="IPR003783">
    <property type="entry name" value="Regulatory_RecX"/>
</dbReference>
<evidence type="ECO:0000256" key="3">
    <source>
        <dbReference type="ARBA" id="ARBA00018111"/>
    </source>
</evidence>
<dbReference type="eggNOG" id="COG2137">
    <property type="taxonomic scope" value="Bacteria"/>
</dbReference>
<dbReference type="InterPro" id="IPR053925">
    <property type="entry name" value="RecX_HTH_3rd"/>
</dbReference>
<name>W0RNN1_9BACT</name>
<dbReference type="Proteomes" id="UP000019151">
    <property type="component" value="Chromosome"/>
</dbReference>
<dbReference type="Pfam" id="PF02631">
    <property type="entry name" value="RecX_HTH2"/>
    <property type="match status" value="1"/>
</dbReference>
<evidence type="ECO:0000256" key="1">
    <source>
        <dbReference type="ARBA" id="ARBA00004496"/>
    </source>
</evidence>